<dbReference type="EC" id="1.13.11.93" evidence="6"/>
<dbReference type="EMBL" id="MU251258">
    <property type="protein sequence ID" value="KAG9253317.1"/>
    <property type="molecule type" value="Genomic_DNA"/>
</dbReference>
<keyword evidence="2" id="KW-0223">Dioxygenase</keyword>
<reference evidence="9" key="1">
    <citation type="journal article" date="2021" name="IMA Fungus">
        <title>Genomic characterization of three marine fungi, including Emericellopsis atlantica sp. nov. with signatures of a generalist lifestyle and marine biomass degradation.</title>
        <authorList>
            <person name="Hagestad O.C."/>
            <person name="Hou L."/>
            <person name="Andersen J.H."/>
            <person name="Hansen E.H."/>
            <person name="Altermark B."/>
            <person name="Li C."/>
            <person name="Kuhnert E."/>
            <person name="Cox R.J."/>
            <person name="Crous P.W."/>
            <person name="Spatafora J.W."/>
            <person name="Lail K."/>
            <person name="Amirebrahimi M."/>
            <person name="Lipzen A."/>
            <person name="Pangilinan J."/>
            <person name="Andreopoulos W."/>
            <person name="Hayes R.D."/>
            <person name="Ng V."/>
            <person name="Grigoriev I.V."/>
            <person name="Jackson S.A."/>
            <person name="Sutton T.D.S."/>
            <person name="Dobson A.D.W."/>
            <person name="Rama T."/>
        </authorList>
    </citation>
    <scope>NUCLEOTIDE SEQUENCE</scope>
    <source>
        <strain evidence="9">TS7</strain>
    </source>
</reference>
<evidence type="ECO:0000313" key="10">
    <source>
        <dbReference type="Proteomes" id="UP000887229"/>
    </source>
</evidence>
<name>A0A9P8CNN4_9HYPO</name>
<sequence>MSSTTTQTETQIRTLNVDHTWADPDALRGRFAAAMSAMYREEVPLYGDLMGLVRDVNDEALNRGTSQTNTRSSPESLAAERHGAIRLGTPFELQTVRRIFSVLGMYPVGYYDLSVAGLPMHATCFRPTQVQSLDVNPFRVFTTLLRPDLIQRDEARTLAWKMLQNRKIFTDALLALLDVADAQQGRLDEDQAAVFIPQALQTFSWQHLAASTYKEYQILRAEHPILADIACFRTAHINHLTPRTLDISAMQIAMKEAGMNVKSRIEGPPARKCPILLRQTSFLALEESVQFLKDGNARDSPSPDESELIQATHKARFGETEERGAAVTAKGRQLYDKLLSESMSRTVGLSVQAADAVSREIFRRFPDDWSELRQQGLIYCEFSLARKPAETPVSKRDEKMSLLEQLIDDGIVTFRPITYEDFLPFSAAGIFQSNLQSQKGLDLKPPVSDFEGLVKALGVKPMDMEDWYAQAQRQSLELVGRELGFGEQEWWS</sequence>
<evidence type="ECO:0000256" key="8">
    <source>
        <dbReference type="ARBA" id="ARBA00035045"/>
    </source>
</evidence>
<gene>
    <name evidence="9" type="ORF">F5Z01DRAFT_624297</name>
</gene>
<evidence type="ECO:0000313" key="9">
    <source>
        <dbReference type="EMBL" id="KAG9253317.1"/>
    </source>
</evidence>
<evidence type="ECO:0000256" key="3">
    <source>
        <dbReference type="ARBA" id="ARBA00023002"/>
    </source>
</evidence>
<evidence type="ECO:0000256" key="2">
    <source>
        <dbReference type="ARBA" id="ARBA00022964"/>
    </source>
</evidence>
<dbReference type="GeneID" id="70292273"/>
<dbReference type="InterPro" id="IPR009770">
    <property type="entry name" value="HGLS"/>
</dbReference>
<accession>A0A9P8CNN4</accession>
<dbReference type="InterPro" id="IPR047869">
    <property type="entry name" value="YdcJ_bac-like"/>
</dbReference>
<organism evidence="9 10">
    <name type="scientific">Emericellopsis atlantica</name>
    <dbReference type="NCBI Taxonomy" id="2614577"/>
    <lineage>
        <taxon>Eukaryota</taxon>
        <taxon>Fungi</taxon>
        <taxon>Dikarya</taxon>
        <taxon>Ascomycota</taxon>
        <taxon>Pezizomycotina</taxon>
        <taxon>Sordariomycetes</taxon>
        <taxon>Hypocreomycetidae</taxon>
        <taxon>Hypocreales</taxon>
        <taxon>Bionectriaceae</taxon>
        <taxon>Emericellopsis</taxon>
    </lineage>
</organism>
<dbReference type="OrthoDB" id="8300246at2759"/>
<keyword evidence="4" id="KW-0408">Iron</keyword>
<dbReference type="RefSeq" id="XP_046117241.1">
    <property type="nucleotide sequence ID" value="XM_046261370.1"/>
</dbReference>
<dbReference type="AlphaFoldDB" id="A0A9P8CNN4"/>
<dbReference type="Gene3D" id="3.10.180.80">
    <property type="entry name" value="Uncharacterised protein PF07063, DUF1338"/>
    <property type="match status" value="1"/>
</dbReference>
<dbReference type="CDD" id="cd16348">
    <property type="entry name" value="VOC_YdcJ_like"/>
    <property type="match status" value="1"/>
</dbReference>
<proteinExistence type="inferred from homology"/>
<dbReference type="GO" id="GO:0051213">
    <property type="term" value="F:dioxygenase activity"/>
    <property type="evidence" value="ECO:0007669"/>
    <property type="project" value="UniProtKB-KW"/>
</dbReference>
<dbReference type="PANTHER" id="PTHR39479:SF2">
    <property type="entry name" value="2-OXOADIPATE DIOXYGENASE_DECARBOXYLASE"/>
    <property type="match status" value="1"/>
</dbReference>
<dbReference type="PANTHER" id="PTHR39479">
    <property type="match status" value="1"/>
</dbReference>
<protein>
    <recommendedName>
        <fullName evidence="7">2-oxoadipate dioxygenase/decarboxylase</fullName>
        <ecNumber evidence="6">1.13.11.93</ecNumber>
    </recommendedName>
    <alternativeName>
        <fullName evidence="8">2-hydroxyglutarate synthase</fullName>
    </alternativeName>
</protein>
<comment type="cofactor">
    <cofactor evidence="1">
        <name>Fe(2+)</name>
        <dbReference type="ChEBI" id="CHEBI:29033"/>
    </cofactor>
</comment>
<keyword evidence="10" id="KW-1185">Reference proteome</keyword>
<dbReference type="Pfam" id="PF07063">
    <property type="entry name" value="HGLS"/>
    <property type="match status" value="1"/>
</dbReference>
<dbReference type="SMART" id="SM01150">
    <property type="entry name" value="DUF1338"/>
    <property type="match status" value="1"/>
</dbReference>
<keyword evidence="3" id="KW-0560">Oxidoreductase</keyword>
<comment type="caution">
    <text evidence="9">The sequence shown here is derived from an EMBL/GenBank/DDBJ whole genome shotgun (WGS) entry which is preliminary data.</text>
</comment>
<evidence type="ECO:0000256" key="6">
    <source>
        <dbReference type="ARBA" id="ARBA00035023"/>
    </source>
</evidence>
<dbReference type="Proteomes" id="UP000887229">
    <property type="component" value="Unassembled WGS sequence"/>
</dbReference>
<evidence type="ECO:0000256" key="7">
    <source>
        <dbReference type="ARBA" id="ARBA00035034"/>
    </source>
</evidence>
<evidence type="ECO:0000256" key="5">
    <source>
        <dbReference type="ARBA" id="ARBA00035013"/>
    </source>
</evidence>
<evidence type="ECO:0000256" key="4">
    <source>
        <dbReference type="ARBA" id="ARBA00023004"/>
    </source>
</evidence>
<comment type="similarity">
    <text evidence="5">Belongs to the 2-oxoadipate dioxygenase/decarboxylase family.</text>
</comment>
<evidence type="ECO:0000256" key="1">
    <source>
        <dbReference type="ARBA" id="ARBA00001954"/>
    </source>
</evidence>